<dbReference type="Gene3D" id="2.40.37.10">
    <property type="entry name" value="Lyase, Ornithine Decarboxylase, Chain A, domain 1"/>
    <property type="match status" value="1"/>
</dbReference>
<dbReference type="AlphaFoldDB" id="A0A255GEX4"/>
<dbReference type="GO" id="GO:0008836">
    <property type="term" value="F:diaminopimelate decarboxylase activity"/>
    <property type="evidence" value="ECO:0007669"/>
    <property type="project" value="UniProtKB-UniRule"/>
</dbReference>
<dbReference type="GO" id="GO:0009089">
    <property type="term" value="P:lysine biosynthetic process via diaminopimelate"/>
    <property type="evidence" value="ECO:0007669"/>
    <property type="project" value="UniProtKB-UniRule"/>
</dbReference>
<feature type="binding site" evidence="6">
    <location>
        <position position="395"/>
    </location>
    <ligand>
        <name>substrate</name>
    </ligand>
</feature>
<comment type="cofactor">
    <cofactor evidence="1 6 8 9">
        <name>pyridoxal 5'-phosphate</name>
        <dbReference type="ChEBI" id="CHEBI:597326"/>
    </cofactor>
</comment>
<comment type="subunit">
    <text evidence="6">Homodimer.</text>
</comment>
<dbReference type="InterPro" id="IPR029066">
    <property type="entry name" value="PLP-binding_barrel"/>
</dbReference>
<dbReference type="InterPro" id="IPR022657">
    <property type="entry name" value="De-COase2_CS"/>
</dbReference>
<dbReference type="PANTHER" id="PTHR43727">
    <property type="entry name" value="DIAMINOPIMELATE DECARBOXYLASE"/>
    <property type="match status" value="1"/>
</dbReference>
<evidence type="ECO:0000256" key="5">
    <source>
        <dbReference type="ARBA" id="ARBA00023239"/>
    </source>
</evidence>
<feature type="binding site" evidence="6">
    <location>
        <position position="367"/>
    </location>
    <ligand>
        <name>substrate</name>
    </ligand>
</feature>
<keyword evidence="2 6" id="KW-0210">Decarboxylase</keyword>
<dbReference type="PROSITE" id="PS00879">
    <property type="entry name" value="ODR_DC_2_2"/>
    <property type="match status" value="1"/>
</dbReference>
<dbReference type="Pfam" id="PF02784">
    <property type="entry name" value="Orn_Arg_deC_N"/>
    <property type="match status" value="1"/>
</dbReference>
<evidence type="ECO:0000256" key="4">
    <source>
        <dbReference type="ARBA" id="ARBA00023154"/>
    </source>
</evidence>
<feature type="modified residue" description="N6-(pyridoxal phosphate)lysine" evidence="6 8">
    <location>
        <position position="95"/>
    </location>
</feature>
<feature type="binding site" evidence="6">
    <location>
        <position position="424"/>
    </location>
    <ligand>
        <name>substrate</name>
    </ligand>
</feature>
<dbReference type="Proteomes" id="UP000215896">
    <property type="component" value="Unassembled WGS sequence"/>
</dbReference>
<gene>
    <name evidence="6 12" type="primary">lysA</name>
    <name evidence="12" type="ORF">CGZ94_07245</name>
</gene>
<evidence type="ECO:0000256" key="3">
    <source>
        <dbReference type="ARBA" id="ARBA00022898"/>
    </source>
</evidence>
<feature type="binding site" evidence="6">
    <location>
        <position position="277"/>
    </location>
    <ligand>
        <name>pyridoxal 5'-phosphate</name>
        <dbReference type="ChEBI" id="CHEBI:597326"/>
    </ligand>
</feature>
<dbReference type="UniPathway" id="UPA00034">
    <property type="reaction ID" value="UER00027"/>
</dbReference>
<keyword evidence="5 6" id="KW-0456">Lyase</keyword>
<evidence type="ECO:0000259" key="10">
    <source>
        <dbReference type="Pfam" id="PF00278"/>
    </source>
</evidence>
<feature type="binding site" evidence="6">
    <location>
        <begin position="319"/>
        <end position="322"/>
    </location>
    <ligand>
        <name>pyridoxal 5'-phosphate</name>
        <dbReference type="ChEBI" id="CHEBI:597326"/>
    </ligand>
</feature>
<evidence type="ECO:0000256" key="6">
    <source>
        <dbReference type="HAMAP-Rule" id="MF_02120"/>
    </source>
</evidence>
<dbReference type="EMBL" id="NMVO01000012">
    <property type="protein sequence ID" value="OYO14399.1"/>
    <property type="molecule type" value="Genomic_DNA"/>
</dbReference>
<dbReference type="EC" id="4.1.1.20" evidence="6 7"/>
<accession>A0A255GEX4</accession>
<dbReference type="HAMAP" id="MF_02120">
    <property type="entry name" value="LysA"/>
    <property type="match status" value="1"/>
</dbReference>
<dbReference type="InterPro" id="IPR000183">
    <property type="entry name" value="Orn/DAP/Arg_de-COase"/>
</dbReference>
<dbReference type="PANTHER" id="PTHR43727:SF2">
    <property type="entry name" value="GROUP IV DECARBOXYLASE"/>
    <property type="match status" value="1"/>
</dbReference>
<dbReference type="FunFam" id="3.20.20.10:FF:000003">
    <property type="entry name" value="Diaminopimelate decarboxylase"/>
    <property type="match status" value="1"/>
</dbReference>
<comment type="catalytic activity">
    <reaction evidence="6 9">
        <text>meso-2,6-diaminopimelate + H(+) = L-lysine + CO2</text>
        <dbReference type="Rhea" id="RHEA:15101"/>
        <dbReference type="ChEBI" id="CHEBI:15378"/>
        <dbReference type="ChEBI" id="CHEBI:16526"/>
        <dbReference type="ChEBI" id="CHEBI:32551"/>
        <dbReference type="ChEBI" id="CHEBI:57791"/>
        <dbReference type="EC" id="4.1.1.20"/>
    </reaction>
</comment>
<feature type="domain" description="Orn/DAP/Arg decarboxylase 2 C-terminal" evidence="10">
    <location>
        <begin position="332"/>
        <end position="422"/>
    </location>
</feature>
<evidence type="ECO:0000259" key="11">
    <source>
        <dbReference type="Pfam" id="PF02784"/>
    </source>
</evidence>
<keyword evidence="3 6" id="KW-0663">Pyridoxal phosphate</keyword>
<dbReference type="InterPro" id="IPR022643">
    <property type="entry name" value="De-COase2_C"/>
</dbReference>
<dbReference type="OrthoDB" id="9802241at2"/>
<organism evidence="12 13">
    <name type="scientific">Enemella evansiae</name>
    <dbReference type="NCBI Taxonomy" id="2016499"/>
    <lineage>
        <taxon>Bacteria</taxon>
        <taxon>Bacillati</taxon>
        <taxon>Actinomycetota</taxon>
        <taxon>Actinomycetes</taxon>
        <taxon>Propionibacteriales</taxon>
        <taxon>Propionibacteriaceae</taxon>
        <taxon>Enemella</taxon>
    </lineage>
</organism>
<comment type="function">
    <text evidence="6">Specifically catalyzes the decarboxylation of meso-diaminopimelate (meso-DAP) to L-lysine.</text>
</comment>
<feature type="binding site" evidence="6">
    <location>
        <position position="424"/>
    </location>
    <ligand>
        <name>pyridoxal 5'-phosphate</name>
        <dbReference type="ChEBI" id="CHEBI:597326"/>
    </ligand>
</feature>
<feature type="domain" description="Orn/DAP/Arg decarboxylase 2 N-terminal" evidence="11">
    <location>
        <begin position="73"/>
        <end position="325"/>
    </location>
</feature>
<evidence type="ECO:0000256" key="9">
    <source>
        <dbReference type="RuleBase" id="RU003738"/>
    </source>
</evidence>
<evidence type="ECO:0000256" key="2">
    <source>
        <dbReference type="ARBA" id="ARBA00022793"/>
    </source>
</evidence>
<comment type="caution">
    <text evidence="12">The sequence shown here is derived from an EMBL/GenBank/DDBJ whole genome shotgun (WGS) entry which is preliminary data.</text>
</comment>
<feature type="active site" description="Proton donor" evidence="8">
    <location>
        <position position="394"/>
    </location>
</feature>
<evidence type="ECO:0000313" key="13">
    <source>
        <dbReference type="Proteomes" id="UP000215896"/>
    </source>
</evidence>
<dbReference type="PROSITE" id="PS00878">
    <property type="entry name" value="ODR_DC_2_1"/>
    <property type="match status" value="1"/>
</dbReference>
<dbReference type="PRINTS" id="PR01179">
    <property type="entry name" value="ODADCRBXLASE"/>
</dbReference>
<dbReference type="PRINTS" id="PR01181">
    <property type="entry name" value="DAPDCRBXLASE"/>
</dbReference>
<feature type="binding site" evidence="6">
    <location>
        <position position="363"/>
    </location>
    <ligand>
        <name>substrate</name>
    </ligand>
</feature>
<name>A0A255GEX4_9ACTN</name>
<comment type="similarity">
    <text evidence="6">Belongs to the Orn/Lys/Arg decarboxylase class-II family. LysA subfamily.</text>
</comment>
<proteinExistence type="inferred from homology"/>
<keyword evidence="6" id="KW-0028">Amino-acid biosynthesis</keyword>
<evidence type="ECO:0000313" key="12">
    <source>
        <dbReference type="EMBL" id="OYO14399.1"/>
    </source>
</evidence>
<dbReference type="Gene3D" id="3.20.20.10">
    <property type="entry name" value="Alanine racemase"/>
    <property type="match status" value="1"/>
</dbReference>
<keyword evidence="4 6" id="KW-0457">Lysine biosynthesis</keyword>
<evidence type="ECO:0000256" key="1">
    <source>
        <dbReference type="ARBA" id="ARBA00001933"/>
    </source>
</evidence>
<dbReference type="GO" id="GO:0030170">
    <property type="term" value="F:pyridoxal phosphate binding"/>
    <property type="evidence" value="ECO:0007669"/>
    <property type="project" value="UniProtKB-UniRule"/>
</dbReference>
<dbReference type="SUPFAM" id="SSF51419">
    <property type="entry name" value="PLP-binding barrel"/>
    <property type="match status" value="1"/>
</dbReference>
<dbReference type="NCBIfam" id="TIGR01048">
    <property type="entry name" value="lysA"/>
    <property type="match status" value="1"/>
</dbReference>
<dbReference type="RefSeq" id="WP_094355404.1">
    <property type="nucleotide sequence ID" value="NZ_NMVK01000002.1"/>
</dbReference>
<protein>
    <recommendedName>
        <fullName evidence="6 7">Diaminopimelate decarboxylase</fullName>
        <shortName evidence="6">DAP decarboxylase</shortName>
        <shortName evidence="6">DAPDC</shortName>
        <ecNumber evidence="6 7">4.1.1.20</ecNumber>
    </recommendedName>
</protein>
<feature type="binding site" evidence="6">
    <location>
        <position position="322"/>
    </location>
    <ligand>
        <name>substrate</name>
    </ligand>
</feature>
<keyword evidence="13" id="KW-1185">Reference proteome</keyword>
<evidence type="ECO:0000256" key="8">
    <source>
        <dbReference type="PIRSR" id="PIRSR600183-50"/>
    </source>
</evidence>
<dbReference type="InterPro" id="IPR009006">
    <property type="entry name" value="Ala_racemase/Decarboxylase_C"/>
</dbReference>
<dbReference type="CDD" id="cd06828">
    <property type="entry name" value="PLPDE_III_DapDC"/>
    <property type="match status" value="1"/>
</dbReference>
<dbReference type="SUPFAM" id="SSF50621">
    <property type="entry name" value="Alanine racemase C-terminal domain-like"/>
    <property type="match status" value="1"/>
</dbReference>
<dbReference type="InterPro" id="IPR022644">
    <property type="entry name" value="De-COase2_N"/>
</dbReference>
<dbReference type="InterPro" id="IPR022653">
    <property type="entry name" value="De-COase2_pyr-phos_BS"/>
</dbReference>
<dbReference type="Pfam" id="PF00278">
    <property type="entry name" value="Orn_DAP_Arg_deC"/>
    <property type="match status" value="1"/>
</dbReference>
<comment type="pathway">
    <text evidence="6 9">Amino-acid biosynthesis; L-lysine biosynthesis via DAP pathway; L-lysine from DL-2,6-diaminopimelate: step 1/1.</text>
</comment>
<sequence length="474" mass="50794">MTHMHVAGSIHADTLTPAPKWLQVPADVNALEAKLWSRTVTRGADGVLQVGGVPVTEIAERYGTPAYVIDELDFRERARAYAEAFAGWDVYYAGKSLLAAGLVRWVAEEGLCLDVCSGNELVVALAGGMDPAKIGLHGNNKSRAELELAVEHGVGRIIVDSLTEIDRLAEICAEHQTRAKVLVRVTAGVEAHTHEYIATAHEDQKFGLSIVGGQALEALRRCADNPHLDLRGIHSHIGSQIFETAGFEVAIRRTLELQKQLADETGVVLPELDLGGGFGIAYISADTPRSPDYLAGALQSLVARECRGLEIEVPHLSIEPGRAISGPPGMALYTVGTVKMVEVSEGAWRCYVSVDGGMSDNIRPALYGSEYSATVADRRSEAGPMLCRVVGKHCESGDILVRDEFLPADIAPGDLIAVPAAGAYSRSMASNYNHALRPPVLSVREGEVGTLIRRESLADLLSLDPGVDAAEWTR</sequence>
<evidence type="ECO:0000256" key="7">
    <source>
        <dbReference type="NCBIfam" id="TIGR01048"/>
    </source>
</evidence>
<reference evidence="12 13" key="1">
    <citation type="submission" date="2017-07" db="EMBL/GenBank/DDBJ databases">
        <title>Draft whole genome sequences of clinical Proprionibacteriaceae strains.</title>
        <authorList>
            <person name="Bernier A.-M."/>
            <person name="Bernard K."/>
            <person name="Domingo M.-C."/>
        </authorList>
    </citation>
    <scope>NUCLEOTIDE SEQUENCE [LARGE SCALE GENOMIC DNA]</scope>
    <source>
        <strain evidence="12 13">NML 030167</strain>
    </source>
</reference>
<dbReference type="InterPro" id="IPR002986">
    <property type="entry name" value="DAP_deCOOHase_LysA"/>
</dbReference>